<accession>A0AAV7GCG1</accession>
<gene>
    <name evidence="2" type="ORF">IEQ34_018131</name>
</gene>
<keyword evidence="1" id="KW-0472">Membrane</keyword>
<keyword evidence="1" id="KW-0812">Transmembrane</keyword>
<evidence type="ECO:0000256" key="1">
    <source>
        <dbReference type="SAM" id="Phobius"/>
    </source>
</evidence>
<evidence type="ECO:0000313" key="2">
    <source>
        <dbReference type="EMBL" id="KAH0453807.1"/>
    </source>
</evidence>
<evidence type="ECO:0000313" key="3">
    <source>
        <dbReference type="Proteomes" id="UP000775213"/>
    </source>
</evidence>
<dbReference type="Proteomes" id="UP000775213">
    <property type="component" value="Unassembled WGS sequence"/>
</dbReference>
<keyword evidence="3" id="KW-1185">Reference proteome</keyword>
<sequence length="125" mass="14108">MASSKFLISLRHLISGCCCFSFFFFLSCFFFYFFERCRCQPSAVQTIDPIEARAVSTILARWGRTKSSLWTISGELCNVMAFGNRNIAITCDCNFHNGTVCHVCALNLAGEFPEELSNLTYLTNL</sequence>
<protein>
    <submittedName>
        <fullName evidence="2">Uncharacterized protein</fullName>
    </submittedName>
</protein>
<dbReference type="AlphaFoldDB" id="A0AAV7GCG1"/>
<reference evidence="2 3" key="1">
    <citation type="journal article" date="2021" name="Hortic Res">
        <title>Chromosome-scale assembly of the Dendrobium chrysotoxum genome enhances the understanding of orchid evolution.</title>
        <authorList>
            <person name="Zhang Y."/>
            <person name="Zhang G.Q."/>
            <person name="Zhang D."/>
            <person name="Liu X.D."/>
            <person name="Xu X.Y."/>
            <person name="Sun W.H."/>
            <person name="Yu X."/>
            <person name="Zhu X."/>
            <person name="Wang Z.W."/>
            <person name="Zhao X."/>
            <person name="Zhong W.Y."/>
            <person name="Chen H."/>
            <person name="Yin W.L."/>
            <person name="Huang T."/>
            <person name="Niu S.C."/>
            <person name="Liu Z.J."/>
        </authorList>
    </citation>
    <scope>NUCLEOTIDE SEQUENCE [LARGE SCALE GENOMIC DNA]</scope>
    <source>
        <strain evidence="2">Lindl</strain>
    </source>
</reference>
<dbReference type="EMBL" id="JAGFBR010000016">
    <property type="protein sequence ID" value="KAH0453807.1"/>
    <property type="molecule type" value="Genomic_DNA"/>
</dbReference>
<organism evidence="2 3">
    <name type="scientific">Dendrobium chrysotoxum</name>
    <name type="common">Orchid</name>
    <dbReference type="NCBI Taxonomy" id="161865"/>
    <lineage>
        <taxon>Eukaryota</taxon>
        <taxon>Viridiplantae</taxon>
        <taxon>Streptophyta</taxon>
        <taxon>Embryophyta</taxon>
        <taxon>Tracheophyta</taxon>
        <taxon>Spermatophyta</taxon>
        <taxon>Magnoliopsida</taxon>
        <taxon>Liliopsida</taxon>
        <taxon>Asparagales</taxon>
        <taxon>Orchidaceae</taxon>
        <taxon>Epidendroideae</taxon>
        <taxon>Malaxideae</taxon>
        <taxon>Dendrobiinae</taxon>
        <taxon>Dendrobium</taxon>
    </lineage>
</organism>
<comment type="caution">
    <text evidence="2">The sequence shown here is derived from an EMBL/GenBank/DDBJ whole genome shotgun (WGS) entry which is preliminary data.</text>
</comment>
<dbReference type="PROSITE" id="PS51257">
    <property type="entry name" value="PROKAR_LIPOPROTEIN"/>
    <property type="match status" value="1"/>
</dbReference>
<name>A0AAV7GCG1_DENCH</name>
<keyword evidence="1" id="KW-1133">Transmembrane helix</keyword>
<proteinExistence type="predicted"/>
<feature type="transmembrane region" description="Helical" evidence="1">
    <location>
        <begin position="12"/>
        <end position="34"/>
    </location>
</feature>